<evidence type="ECO:0000256" key="2">
    <source>
        <dbReference type="ARBA" id="ARBA00022645"/>
    </source>
</evidence>
<dbReference type="SUPFAM" id="SSF56519">
    <property type="entry name" value="Penicillin binding protein dimerisation domain"/>
    <property type="match status" value="1"/>
</dbReference>
<dbReference type="Gene3D" id="3.40.710.10">
    <property type="entry name" value="DD-peptidase/beta-lactamase superfamily"/>
    <property type="match status" value="1"/>
</dbReference>
<keyword evidence="3 4" id="KW-0472">Membrane</keyword>
<gene>
    <name evidence="6" type="ORF">IAB82_05460</name>
</gene>
<dbReference type="InterPro" id="IPR036138">
    <property type="entry name" value="PBP_dimer_sf"/>
</dbReference>
<evidence type="ECO:0000259" key="5">
    <source>
        <dbReference type="PROSITE" id="PS51178"/>
    </source>
</evidence>
<dbReference type="PROSITE" id="PS51178">
    <property type="entry name" value="PASTA"/>
    <property type="match status" value="1"/>
</dbReference>
<feature type="transmembrane region" description="Helical" evidence="4">
    <location>
        <begin position="20"/>
        <end position="41"/>
    </location>
</feature>
<dbReference type="SUPFAM" id="SSF56601">
    <property type="entry name" value="beta-lactamase/transpeptidase-like"/>
    <property type="match status" value="1"/>
</dbReference>
<dbReference type="GO" id="GO:0005886">
    <property type="term" value="C:plasma membrane"/>
    <property type="evidence" value="ECO:0007669"/>
    <property type="project" value="TreeGrafter"/>
</dbReference>
<reference evidence="6" key="1">
    <citation type="submission" date="2020-10" db="EMBL/GenBank/DDBJ databases">
        <authorList>
            <person name="Gilroy R."/>
        </authorList>
    </citation>
    <scope>NUCLEOTIDE SEQUENCE</scope>
    <source>
        <strain evidence="6">B2-22910</strain>
    </source>
</reference>
<evidence type="ECO:0000313" key="7">
    <source>
        <dbReference type="Proteomes" id="UP000823603"/>
    </source>
</evidence>
<dbReference type="EMBL" id="JADIMB010000078">
    <property type="protein sequence ID" value="MBO8471227.1"/>
    <property type="molecule type" value="Genomic_DNA"/>
</dbReference>
<keyword evidence="2" id="KW-0121">Carboxypeptidase</keyword>
<evidence type="ECO:0000256" key="3">
    <source>
        <dbReference type="ARBA" id="ARBA00023136"/>
    </source>
</evidence>
<comment type="subcellular location">
    <subcellularLocation>
        <location evidence="1">Membrane</location>
    </subcellularLocation>
</comment>
<keyword evidence="4" id="KW-1133">Transmembrane helix</keyword>
<dbReference type="Gene3D" id="3.90.1310.10">
    <property type="entry name" value="Penicillin-binding protein 2a (Domain 2)"/>
    <property type="match status" value="1"/>
</dbReference>
<dbReference type="GO" id="GO:0008658">
    <property type="term" value="F:penicillin binding"/>
    <property type="evidence" value="ECO:0007669"/>
    <property type="project" value="InterPro"/>
</dbReference>
<accession>A0A9D9NF18</accession>
<dbReference type="Proteomes" id="UP000823603">
    <property type="component" value="Unassembled WGS sequence"/>
</dbReference>
<evidence type="ECO:0000313" key="6">
    <source>
        <dbReference type="EMBL" id="MBO8471227.1"/>
    </source>
</evidence>
<dbReference type="PANTHER" id="PTHR30627:SF1">
    <property type="entry name" value="PEPTIDOGLYCAN D,D-TRANSPEPTIDASE FTSI"/>
    <property type="match status" value="1"/>
</dbReference>
<dbReference type="InterPro" id="IPR005311">
    <property type="entry name" value="PBP_dimer"/>
</dbReference>
<dbReference type="InterPro" id="IPR050515">
    <property type="entry name" value="Beta-lactam/transpept"/>
</dbReference>
<dbReference type="InterPro" id="IPR012338">
    <property type="entry name" value="Beta-lactam/transpept-like"/>
</dbReference>
<dbReference type="SMART" id="SM00740">
    <property type="entry name" value="PASTA"/>
    <property type="match status" value="1"/>
</dbReference>
<keyword evidence="2" id="KW-0378">Hydrolase</keyword>
<dbReference type="PANTHER" id="PTHR30627">
    <property type="entry name" value="PEPTIDOGLYCAN D,D-TRANSPEPTIDASE"/>
    <property type="match status" value="1"/>
</dbReference>
<comment type="caution">
    <text evidence="6">The sequence shown here is derived from an EMBL/GenBank/DDBJ whole genome shotgun (WGS) entry which is preliminary data.</text>
</comment>
<sequence length="706" mass="78617">MGTDRQGLEEKRRRDRTGVILSVLHFGAICLAAVLVLRIAYIQVIYKPDPDLEKYLTSPVRKDLTDPVRGSILASDGRLLASSTTMYQIYMDCTVLKEKFAADRKKGEQEEKEWLDKARKLSAGLSGLYKDMSAAEYYRVISRGRREGRKYVKIGYQIDHGMLQKVKELPLFEEGGYKGGIIVEKIDTRQYPYGSLARRVIGYVKNNDVTSGNNLIGLEGRYNYLLHGKEGEQWLKRTDNHGWIVDYDSTVVKVENGLDLRTTIDIDIQDIADKALREQIQEKENIEGGCAIVMDVHTGAIRAMANLKRDEDGNLREIYNYAIGTAGEPGSVFKLASLMTLIEEGKVKLEDKVPTFGGRWPVKGERIPDDPYLKTWGKDEISISDALKISSNNVFRYLVRENYGERPKHFIDKLYEYKLNEKFDFDIAGLATPDIPAPSTDPRLWSGTTLQSVAVGYSISETPLHILMFYNAIANNGKLMKPYLVDAVEKDGRTVKKIGPTVLNGSICSRATADTLTRALKKVVSEGTGRLAFRNAACEVAGKTGTARITFEFERNGKKVIAYEDDQGRRKHQATFVGFFPADEPQYTAIVVVYSKLSKSNTYGASFAAPVLRKIVDNVYNLDPQWGKGLKASGHVQEMARTDLETGLDKLDEVPDLKGLGLKDAIYSVENCGYRCVYSGTGHVSGQSPAPGTALRKGGTVTLTLK</sequence>
<dbReference type="Gene3D" id="3.30.450.330">
    <property type="match status" value="1"/>
</dbReference>
<protein>
    <submittedName>
        <fullName evidence="6">Transpeptidase family protein</fullName>
    </submittedName>
</protein>
<dbReference type="InterPro" id="IPR001460">
    <property type="entry name" value="PCN-bd_Tpept"/>
</dbReference>
<evidence type="ECO:0000256" key="4">
    <source>
        <dbReference type="SAM" id="Phobius"/>
    </source>
</evidence>
<dbReference type="Pfam" id="PF03793">
    <property type="entry name" value="PASTA"/>
    <property type="match status" value="1"/>
</dbReference>
<organism evidence="6 7">
    <name type="scientific">Candidatus Cryptobacteroides faecavium</name>
    <dbReference type="NCBI Taxonomy" id="2840762"/>
    <lineage>
        <taxon>Bacteria</taxon>
        <taxon>Pseudomonadati</taxon>
        <taxon>Bacteroidota</taxon>
        <taxon>Bacteroidia</taxon>
        <taxon>Bacteroidales</taxon>
        <taxon>Candidatus Cryptobacteroides</taxon>
    </lineage>
</organism>
<dbReference type="Gene3D" id="3.30.10.20">
    <property type="match status" value="1"/>
</dbReference>
<feature type="domain" description="PASTA" evidence="5">
    <location>
        <begin position="647"/>
        <end position="706"/>
    </location>
</feature>
<dbReference type="SUPFAM" id="SSF54184">
    <property type="entry name" value="Penicillin-binding protein 2x (pbp-2x), c-terminal domain"/>
    <property type="match status" value="1"/>
</dbReference>
<dbReference type="AlphaFoldDB" id="A0A9D9NF18"/>
<dbReference type="InterPro" id="IPR005543">
    <property type="entry name" value="PASTA_dom"/>
</dbReference>
<keyword evidence="2" id="KW-0645">Protease</keyword>
<dbReference type="GO" id="GO:0004180">
    <property type="term" value="F:carboxypeptidase activity"/>
    <property type="evidence" value="ECO:0007669"/>
    <property type="project" value="UniProtKB-KW"/>
</dbReference>
<evidence type="ECO:0000256" key="1">
    <source>
        <dbReference type="ARBA" id="ARBA00004370"/>
    </source>
</evidence>
<keyword evidence="4" id="KW-0812">Transmembrane</keyword>
<reference evidence="6" key="2">
    <citation type="journal article" date="2021" name="PeerJ">
        <title>Extensive microbial diversity within the chicken gut microbiome revealed by metagenomics and culture.</title>
        <authorList>
            <person name="Gilroy R."/>
            <person name="Ravi A."/>
            <person name="Getino M."/>
            <person name="Pursley I."/>
            <person name="Horton D.L."/>
            <person name="Alikhan N.F."/>
            <person name="Baker D."/>
            <person name="Gharbi K."/>
            <person name="Hall N."/>
            <person name="Watson M."/>
            <person name="Adriaenssens E.M."/>
            <person name="Foster-Nyarko E."/>
            <person name="Jarju S."/>
            <person name="Secka A."/>
            <person name="Antonio M."/>
            <person name="Oren A."/>
            <person name="Chaudhuri R.R."/>
            <person name="La Ragione R."/>
            <person name="Hildebrand F."/>
            <person name="Pallen M.J."/>
        </authorList>
    </citation>
    <scope>NUCLEOTIDE SEQUENCE</scope>
    <source>
        <strain evidence="6">B2-22910</strain>
    </source>
</reference>
<proteinExistence type="predicted"/>
<dbReference type="GO" id="GO:0071555">
    <property type="term" value="P:cell wall organization"/>
    <property type="evidence" value="ECO:0007669"/>
    <property type="project" value="TreeGrafter"/>
</dbReference>
<dbReference type="CDD" id="cd06575">
    <property type="entry name" value="PASTA_Pbp2x-like_2"/>
    <property type="match status" value="1"/>
</dbReference>
<dbReference type="Pfam" id="PF00905">
    <property type="entry name" value="Transpeptidase"/>
    <property type="match status" value="1"/>
</dbReference>
<dbReference type="Pfam" id="PF03717">
    <property type="entry name" value="PBP_dimer"/>
    <property type="match status" value="1"/>
</dbReference>
<name>A0A9D9NF18_9BACT</name>